<dbReference type="WormBase" id="H01M10.1">
    <property type="protein sequence ID" value="CE40080"/>
    <property type="gene ID" value="WBGene00019143"/>
</dbReference>
<feature type="compositionally biased region" description="Polar residues" evidence="1">
    <location>
        <begin position="45"/>
        <end position="85"/>
    </location>
</feature>
<dbReference type="AlphaFoldDB" id="Q9N5P5"/>
<protein>
    <submittedName>
        <fullName evidence="2">SET domain-containing protein</fullName>
    </submittedName>
</protein>
<feature type="region of interest" description="Disordered" evidence="1">
    <location>
        <begin position="26"/>
        <end position="86"/>
    </location>
</feature>
<dbReference type="EMBL" id="BX284606">
    <property type="protein sequence ID" value="CCD71664.1"/>
    <property type="molecule type" value="Genomic_DNA"/>
</dbReference>
<dbReference type="InParanoid" id="Q9N5P5"/>
<dbReference type="KEGG" id="cel:CELE_H01M10.1"/>
<gene>
    <name evidence="2" type="ORF">CELE_H01M10.1</name>
    <name evidence="2 4" type="ORF">H01M10.1</name>
</gene>
<organism evidence="2 3">
    <name type="scientific">Caenorhabditis elegans</name>
    <dbReference type="NCBI Taxonomy" id="6239"/>
    <lineage>
        <taxon>Eukaryota</taxon>
        <taxon>Metazoa</taxon>
        <taxon>Ecdysozoa</taxon>
        <taxon>Nematoda</taxon>
        <taxon>Chromadorea</taxon>
        <taxon>Rhabditida</taxon>
        <taxon>Rhabditina</taxon>
        <taxon>Rhabditomorpha</taxon>
        <taxon>Rhabditoidea</taxon>
        <taxon>Rhabditidae</taxon>
        <taxon>Peloderinae</taxon>
        <taxon>Caenorhabditis</taxon>
    </lineage>
</organism>
<name>Q9N5P5_CAEEL</name>
<dbReference type="eggNOG" id="ENOG502SWSP">
    <property type="taxonomic scope" value="Eukaryota"/>
</dbReference>
<dbReference type="OrthoDB" id="5810234at2759"/>
<dbReference type="OMA" id="VWWASHL"/>
<feature type="compositionally biased region" description="Basic residues" evidence="1">
    <location>
        <begin position="245"/>
        <end position="259"/>
    </location>
</feature>
<reference evidence="2 3" key="1">
    <citation type="journal article" date="1998" name="Science">
        <title>Genome sequence of the nematode C. elegans: a platform for investigating biology.</title>
        <authorList>
            <consortium name="The C. elegans sequencing consortium"/>
            <person name="Sulson J.E."/>
            <person name="Waterston R."/>
        </authorList>
    </citation>
    <scope>NUCLEOTIDE SEQUENCE [LARGE SCALE GENOMIC DNA]</scope>
    <source>
        <strain evidence="2 3">Bristol N2</strain>
    </source>
</reference>
<dbReference type="PANTHER" id="PTHR35373:SF1">
    <property type="entry name" value="SET DOMAIN-CONTAINING PROTEIN"/>
    <property type="match status" value="1"/>
</dbReference>
<dbReference type="Proteomes" id="UP000001940">
    <property type="component" value="Chromosome X"/>
</dbReference>
<dbReference type="AGR" id="WB:WBGene00019143"/>
<sequence>MSQETAGSNSKLQIYRKSAMNVLRRALSFRNKRSTAKQDTEDSSRTSMEMQPITSTSPNNNNKSRINSLPSSDVPSTSASCSQPRAPSVYEDPFVAVAADGTIHIKHYYNFNSRAEFHLDDIRHGHVRRNCRVIKAKDVLKVFYAAGIDCKDESLCKSWGICINNVWWASHLNRMEGANAYTNVVLVEDSMMHAGFSVINIEAFAETIQCVGLPRDSPFQNGLPNPPISMLKIPFIDDEEEDGPKKRKTRRNPSKVKRN</sequence>
<dbReference type="PaxDb" id="6239-H01M10.1"/>
<keyword evidence="3" id="KW-1185">Reference proteome</keyword>
<feature type="region of interest" description="Disordered" evidence="1">
    <location>
        <begin position="237"/>
        <end position="259"/>
    </location>
</feature>
<dbReference type="CTD" id="186663"/>
<evidence type="ECO:0000256" key="1">
    <source>
        <dbReference type="SAM" id="MobiDB-lite"/>
    </source>
</evidence>
<evidence type="ECO:0000313" key="3">
    <source>
        <dbReference type="Proteomes" id="UP000001940"/>
    </source>
</evidence>
<proteinExistence type="predicted"/>
<dbReference type="RefSeq" id="NP_508466.2">
    <property type="nucleotide sequence ID" value="NM_076065.6"/>
</dbReference>
<evidence type="ECO:0000313" key="4">
    <source>
        <dbReference type="WormBase" id="H01M10.1"/>
    </source>
</evidence>
<dbReference type="FunCoup" id="Q9N5P5">
    <property type="interactions" value="151"/>
</dbReference>
<dbReference type="UCSC" id="H01M10.1">
    <property type="organism name" value="c. elegans"/>
</dbReference>
<evidence type="ECO:0000313" key="2">
    <source>
        <dbReference type="EMBL" id="CCD71664.1"/>
    </source>
</evidence>
<dbReference type="Bgee" id="WBGene00019143">
    <property type="expression patterns" value="Expressed in pharyngeal muscle cell (C elegans) and 4 other cell types or tissues"/>
</dbReference>
<dbReference type="HOGENOM" id="CLU_1078642_0_0_1"/>
<accession>Q9N5P5</accession>
<dbReference type="STRING" id="6239.H01M10.1.1"/>
<dbReference type="GeneID" id="186663"/>
<dbReference type="PANTHER" id="PTHR35373">
    <property type="entry name" value="PROTEIN CBG16894"/>
    <property type="match status" value="1"/>
</dbReference>